<accession>A0ABV6AGS0</accession>
<dbReference type="InterPro" id="IPR001647">
    <property type="entry name" value="HTH_TetR"/>
</dbReference>
<reference evidence="6 7" key="1">
    <citation type="submission" date="2024-09" db="EMBL/GenBank/DDBJ databases">
        <authorList>
            <person name="Sun Q."/>
            <person name="Mori K."/>
        </authorList>
    </citation>
    <scope>NUCLEOTIDE SEQUENCE [LARGE SCALE GENOMIC DNA]</scope>
    <source>
        <strain evidence="6 7">TBRC 4938</strain>
    </source>
</reference>
<name>A0ABV6AGS0_9HYPH</name>
<keyword evidence="3" id="KW-0804">Transcription</keyword>
<dbReference type="Proteomes" id="UP001589692">
    <property type="component" value="Unassembled WGS sequence"/>
</dbReference>
<keyword evidence="7" id="KW-1185">Reference proteome</keyword>
<comment type="caution">
    <text evidence="6">The sequence shown here is derived from an EMBL/GenBank/DDBJ whole genome shotgun (WGS) entry which is preliminary data.</text>
</comment>
<dbReference type="EMBL" id="JBHMAA010000008">
    <property type="protein sequence ID" value="MFB9948533.1"/>
    <property type="molecule type" value="Genomic_DNA"/>
</dbReference>
<evidence type="ECO:0000259" key="5">
    <source>
        <dbReference type="PROSITE" id="PS50977"/>
    </source>
</evidence>
<dbReference type="Pfam" id="PF00440">
    <property type="entry name" value="TetR_N"/>
    <property type="match status" value="1"/>
</dbReference>
<dbReference type="SUPFAM" id="SSF48498">
    <property type="entry name" value="Tetracyclin repressor-like, C-terminal domain"/>
    <property type="match status" value="1"/>
</dbReference>
<sequence>MPDSAPSKSTENPARKTYHHGNLVEALIAAAIALIEEKGVENLSVREVAKKAGVSPGAPFRHFANKTALLTAVAEQAMSRLAHSVEAALSQVRSGNPMDELRAFGLGYLRWARENPTHFQIISSRSLIDFPASGTLVAENERLRQKTAALVQRAQAQGAIRASVDAEDVMLSARAFVYGLSRMYIDGHFPEWRVSRAPDEAMRRALDLFVEGLASHRP</sequence>
<dbReference type="Gene3D" id="1.10.357.10">
    <property type="entry name" value="Tetracycline Repressor, domain 2"/>
    <property type="match status" value="1"/>
</dbReference>
<dbReference type="SUPFAM" id="SSF46689">
    <property type="entry name" value="Homeodomain-like"/>
    <property type="match status" value="1"/>
</dbReference>
<feature type="domain" description="HTH tetR-type" evidence="5">
    <location>
        <begin position="21"/>
        <end position="81"/>
    </location>
</feature>
<dbReference type="InterPro" id="IPR025996">
    <property type="entry name" value="MT1864/Rv1816-like_C"/>
</dbReference>
<protein>
    <submittedName>
        <fullName evidence="6">TetR/AcrR family transcriptional regulator</fullName>
    </submittedName>
</protein>
<dbReference type="PROSITE" id="PS50977">
    <property type="entry name" value="HTH_TETR_2"/>
    <property type="match status" value="1"/>
</dbReference>
<dbReference type="InterPro" id="IPR009057">
    <property type="entry name" value="Homeodomain-like_sf"/>
</dbReference>
<evidence type="ECO:0000256" key="4">
    <source>
        <dbReference type="PROSITE-ProRule" id="PRU00335"/>
    </source>
</evidence>
<gene>
    <name evidence="6" type="ORF">ACFFP0_06710</name>
</gene>
<dbReference type="PANTHER" id="PTHR30055">
    <property type="entry name" value="HTH-TYPE TRANSCRIPTIONAL REGULATOR RUTR"/>
    <property type="match status" value="1"/>
</dbReference>
<dbReference type="Pfam" id="PF13305">
    <property type="entry name" value="TetR_C_33"/>
    <property type="match status" value="1"/>
</dbReference>
<feature type="DNA-binding region" description="H-T-H motif" evidence="4">
    <location>
        <begin position="44"/>
        <end position="63"/>
    </location>
</feature>
<dbReference type="PANTHER" id="PTHR30055:SF220">
    <property type="entry name" value="TETR-FAMILY REGULATORY PROTEIN"/>
    <property type="match status" value="1"/>
</dbReference>
<evidence type="ECO:0000313" key="7">
    <source>
        <dbReference type="Proteomes" id="UP001589692"/>
    </source>
</evidence>
<evidence type="ECO:0000256" key="2">
    <source>
        <dbReference type="ARBA" id="ARBA00023125"/>
    </source>
</evidence>
<dbReference type="InterPro" id="IPR050109">
    <property type="entry name" value="HTH-type_TetR-like_transc_reg"/>
</dbReference>
<dbReference type="RefSeq" id="WP_377257910.1">
    <property type="nucleotide sequence ID" value="NZ_JBHMAA010000008.1"/>
</dbReference>
<proteinExistence type="predicted"/>
<dbReference type="PRINTS" id="PR00455">
    <property type="entry name" value="HTHTETR"/>
</dbReference>
<evidence type="ECO:0000313" key="6">
    <source>
        <dbReference type="EMBL" id="MFB9948533.1"/>
    </source>
</evidence>
<evidence type="ECO:0000256" key="3">
    <source>
        <dbReference type="ARBA" id="ARBA00023163"/>
    </source>
</evidence>
<evidence type="ECO:0000256" key="1">
    <source>
        <dbReference type="ARBA" id="ARBA00023015"/>
    </source>
</evidence>
<organism evidence="6 7">
    <name type="scientific">Rhizobium puerariae</name>
    <dbReference type="NCBI Taxonomy" id="1585791"/>
    <lineage>
        <taxon>Bacteria</taxon>
        <taxon>Pseudomonadati</taxon>
        <taxon>Pseudomonadota</taxon>
        <taxon>Alphaproteobacteria</taxon>
        <taxon>Hyphomicrobiales</taxon>
        <taxon>Rhizobiaceae</taxon>
        <taxon>Rhizobium/Agrobacterium group</taxon>
        <taxon>Rhizobium</taxon>
    </lineage>
</organism>
<keyword evidence="1" id="KW-0805">Transcription regulation</keyword>
<dbReference type="InterPro" id="IPR036271">
    <property type="entry name" value="Tet_transcr_reg_TetR-rel_C_sf"/>
</dbReference>
<keyword evidence="2 4" id="KW-0238">DNA-binding</keyword>